<feature type="domain" description="Signal transduction histidine kinase subgroup 3 dimerisation and phosphoacceptor" evidence="5">
    <location>
        <begin position="198"/>
        <end position="264"/>
    </location>
</feature>
<keyword evidence="3" id="KW-0902">Two-component regulatory system</keyword>
<dbReference type="OrthoDB" id="5241784at2"/>
<evidence type="ECO:0000256" key="4">
    <source>
        <dbReference type="SAM" id="Phobius"/>
    </source>
</evidence>
<evidence type="ECO:0000256" key="3">
    <source>
        <dbReference type="ARBA" id="ARBA00023012"/>
    </source>
</evidence>
<dbReference type="EMBL" id="VCKX01000007">
    <property type="protein sequence ID" value="TMR38711.1"/>
    <property type="molecule type" value="Genomic_DNA"/>
</dbReference>
<evidence type="ECO:0000259" key="5">
    <source>
        <dbReference type="Pfam" id="PF07730"/>
    </source>
</evidence>
<sequence length="388" mass="41495">MDPVKRARLLTRALLNLALVVMWSLVATRLAVSAGEGAAYWLTSLALIAAVCFTWLYVRIVNAVIERRYPTREMVWAGALAFLSAAAGGGDPIGWGLVPVTWLSIAVVGTTRRTAVLLSVAAFAGCVGLGALGLAAGGAVFSEMGLIFSLSLLAQAVVYGIFCVTLPLTNRLWAWMWVLAVQAHEGREAHTRLAVAEERLRFARDLHDLVGHQLSAIAVKTELAVRMSDVDAKAAKSEMSEVNALTRKALRELRQAVRGYRELDLTAELNSVKGVLEAAGVRCAVHLPYRDLPGEAAPVFAYAVREAVTNVLKHSEATFCDITLRFTDRQAELRVVNDGAARRQAADLGTGLAGMRERLAAVGGEVEARPTADGQFVLSAVVSLPIGG</sequence>
<organism evidence="6 7">
    <name type="scientific">Nonomuraea zeae</name>
    <dbReference type="NCBI Taxonomy" id="1642303"/>
    <lineage>
        <taxon>Bacteria</taxon>
        <taxon>Bacillati</taxon>
        <taxon>Actinomycetota</taxon>
        <taxon>Actinomycetes</taxon>
        <taxon>Streptosporangiales</taxon>
        <taxon>Streptosporangiaceae</taxon>
        <taxon>Nonomuraea</taxon>
    </lineage>
</organism>
<reference evidence="6 7" key="1">
    <citation type="submission" date="2019-05" db="EMBL/GenBank/DDBJ databases">
        <title>Draft genome sequence of Nonomuraea zeae DSM 100528.</title>
        <authorList>
            <person name="Saricaoglu S."/>
            <person name="Isik K."/>
        </authorList>
    </citation>
    <scope>NUCLEOTIDE SEQUENCE [LARGE SCALE GENOMIC DNA]</scope>
    <source>
        <strain evidence="6 7">DSM 100528</strain>
    </source>
</reference>
<keyword evidence="4" id="KW-0472">Membrane</keyword>
<keyword evidence="2" id="KW-0418">Kinase</keyword>
<comment type="caution">
    <text evidence="6">The sequence shown here is derived from an EMBL/GenBank/DDBJ whole genome shotgun (WGS) entry which is preliminary data.</text>
</comment>
<dbReference type="AlphaFoldDB" id="A0A5S4H1Z1"/>
<accession>A0A5S4H1Z1</accession>
<feature type="transmembrane region" description="Helical" evidence="4">
    <location>
        <begin position="12"/>
        <end position="32"/>
    </location>
</feature>
<keyword evidence="1" id="KW-0808">Transferase</keyword>
<dbReference type="SUPFAM" id="SSF55874">
    <property type="entry name" value="ATPase domain of HSP90 chaperone/DNA topoisomerase II/histidine kinase"/>
    <property type="match status" value="1"/>
</dbReference>
<dbReference type="GO" id="GO:0000155">
    <property type="term" value="F:phosphorelay sensor kinase activity"/>
    <property type="evidence" value="ECO:0007669"/>
    <property type="project" value="InterPro"/>
</dbReference>
<evidence type="ECO:0000313" key="7">
    <source>
        <dbReference type="Proteomes" id="UP000306628"/>
    </source>
</evidence>
<dbReference type="CDD" id="cd16917">
    <property type="entry name" value="HATPase_UhpB-NarQ-NarX-like"/>
    <property type="match status" value="1"/>
</dbReference>
<evidence type="ECO:0000313" key="6">
    <source>
        <dbReference type="EMBL" id="TMR38711.1"/>
    </source>
</evidence>
<dbReference type="Gene3D" id="3.30.565.10">
    <property type="entry name" value="Histidine kinase-like ATPase, C-terminal domain"/>
    <property type="match status" value="1"/>
</dbReference>
<dbReference type="InterPro" id="IPR011712">
    <property type="entry name" value="Sig_transdc_His_kin_sub3_dim/P"/>
</dbReference>
<dbReference type="Proteomes" id="UP000306628">
    <property type="component" value="Unassembled WGS sequence"/>
</dbReference>
<proteinExistence type="predicted"/>
<dbReference type="PANTHER" id="PTHR24421:SF63">
    <property type="entry name" value="SENSOR HISTIDINE KINASE DESK"/>
    <property type="match status" value="1"/>
</dbReference>
<evidence type="ECO:0000256" key="1">
    <source>
        <dbReference type="ARBA" id="ARBA00022679"/>
    </source>
</evidence>
<dbReference type="InterPro" id="IPR050482">
    <property type="entry name" value="Sensor_HK_TwoCompSys"/>
</dbReference>
<dbReference type="InterPro" id="IPR036890">
    <property type="entry name" value="HATPase_C_sf"/>
</dbReference>
<dbReference type="PANTHER" id="PTHR24421">
    <property type="entry name" value="NITRATE/NITRITE SENSOR PROTEIN NARX-RELATED"/>
    <property type="match status" value="1"/>
</dbReference>
<dbReference type="Pfam" id="PF07730">
    <property type="entry name" value="HisKA_3"/>
    <property type="match status" value="1"/>
</dbReference>
<dbReference type="GO" id="GO:0016020">
    <property type="term" value="C:membrane"/>
    <property type="evidence" value="ECO:0007669"/>
    <property type="project" value="InterPro"/>
</dbReference>
<keyword evidence="4" id="KW-0812">Transmembrane</keyword>
<dbReference type="Gene3D" id="1.20.5.1930">
    <property type="match status" value="1"/>
</dbReference>
<feature type="transmembrane region" description="Helical" evidence="4">
    <location>
        <begin position="116"/>
        <end position="141"/>
    </location>
</feature>
<feature type="transmembrane region" description="Helical" evidence="4">
    <location>
        <begin position="38"/>
        <end position="58"/>
    </location>
</feature>
<keyword evidence="7" id="KW-1185">Reference proteome</keyword>
<protein>
    <recommendedName>
        <fullName evidence="5">Signal transduction histidine kinase subgroup 3 dimerisation and phosphoacceptor domain-containing protein</fullName>
    </recommendedName>
</protein>
<gene>
    <name evidence="6" type="ORF">ETD85_03850</name>
</gene>
<evidence type="ECO:0000256" key="2">
    <source>
        <dbReference type="ARBA" id="ARBA00022777"/>
    </source>
</evidence>
<name>A0A5S4H1Z1_9ACTN</name>
<dbReference type="GO" id="GO:0046983">
    <property type="term" value="F:protein dimerization activity"/>
    <property type="evidence" value="ECO:0007669"/>
    <property type="project" value="InterPro"/>
</dbReference>
<feature type="transmembrane region" description="Helical" evidence="4">
    <location>
        <begin position="147"/>
        <end position="168"/>
    </location>
</feature>
<keyword evidence="4" id="KW-1133">Transmembrane helix</keyword>
<dbReference type="RefSeq" id="WP_138688183.1">
    <property type="nucleotide sequence ID" value="NZ_JBHSAZ010000026.1"/>
</dbReference>